<keyword evidence="2" id="KW-0963">Cytoplasm</keyword>
<dbReference type="GO" id="GO:0000398">
    <property type="term" value="P:mRNA splicing, via spliceosome"/>
    <property type="evidence" value="ECO:0007669"/>
    <property type="project" value="TreeGrafter"/>
</dbReference>
<evidence type="ECO:0000313" key="8">
    <source>
        <dbReference type="EMBL" id="OAA61126.1"/>
    </source>
</evidence>
<evidence type="ECO:0000256" key="6">
    <source>
        <dbReference type="PROSITE-ProRule" id="PRU00221"/>
    </source>
</evidence>
<comment type="caution">
    <text evidence="8">The sequence shown here is derived from an EMBL/GenBank/DDBJ whole genome shotgun (WGS) entry which is preliminary data.</text>
</comment>
<dbReference type="PROSITE" id="PS50294">
    <property type="entry name" value="WD_REPEATS_REGION"/>
    <property type="match status" value="1"/>
</dbReference>
<organism evidence="8 9">
    <name type="scientific">Niveomyces insectorum RCEF 264</name>
    <dbReference type="NCBI Taxonomy" id="1081102"/>
    <lineage>
        <taxon>Eukaryota</taxon>
        <taxon>Fungi</taxon>
        <taxon>Dikarya</taxon>
        <taxon>Ascomycota</taxon>
        <taxon>Pezizomycotina</taxon>
        <taxon>Sordariomycetes</taxon>
        <taxon>Hypocreomycetidae</taxon>
        <taxon>Hypocreales</taxon>
        <taxon>Cordycipitaceae</taxon>
        <taxon>Niveomyces</taxon>
    </lineage>
</organism>
<dbReference type="GO" id="GO:0071013">
    <property type="term" value="C:catalytic step 2 spliceosome"/>
    <property type="evidence" value="ECO:0007669"/>
    <property type="project" value="TreeGrafter"/>
</dbReference>
<dbReference type="Pfam" id="PF00400">
    <property type="entry name" value="WD40"/>
    <property type="match status" value="3"/>
</dbReference>
<gene>
    <name evidence="8" type="ORF">SPI_05150</name>
</gene>
<dbReference type="PROSITE" id="PS50082">
    <property type="entry name" value="WD_REPEATS_2"/>
    <property type="match status" value="3"/>
</dbReference>
<dbReference type="InterPro" id="IPR051980">
    <property type="entry name" value="WD_repeat_MORG1"/>
</dbReference>
<feature type="repeat" description="WD" evidence="6">
    <location>
        <begin position="11"/>
        <end position="44"/>
    </location>
</feature>
<dbReference type="InterPro" id="IPR001680">
    <property type="entry name" value="WD40_rpt"/>
</dbReference>
<keyword evidence="4" id="KW-0677">Repeat</keyword>
<dbReference type="SMART" id="SM00320">
    <property type="entry name" value="WD40"/>
    <property type="match status" value="5"/>
</dbReference>
<feature type="region of interest" description="Disordered" evidence="7">
    <location>
        <begin position="288"/>
        <end position="318"/>
    </location>
</feature>
<accession>A0A167U037</accession>
<evidence type="ECO:0000256" key="5">
    <source>
        <dbReference type="ARBA" id="ARBA00038145"/>
    </source>
</evidence>
<feature type="repeat" description="WD" evidence="6">
    <location>
        <begin position="128"/>
        <end position="170"/>
    </location>
</feature>
<feature type="region of interest" description="Disordered" evidence="7">
    <location>
        <begin position="343"/>
        <end position="367"/>
    </location>
</feature>
<evidence type="ECO:0000313" key="9">
    <source>
        <dbReference type="Proteomes" id="UP000076874"/>
    </source>
</evidence>
<reference evidence="8 9" key="1">
    <citation type="journal article" date="2016" name="Genome Biol. Evol.">
        <title>Divergent and convergent evolution of fungal pathogenicity.</title>
        <authorList>
            <person name="Shang Y."/>
            <person name="Xiao G."/>
            <person name="Zheng P."/>
            <person name="Cen K."/>
            <person name="Zhan S."/>
            <person name="Wang C."/>
        </authorList>
    </citation>
    <scope>NUCLEOTIDE SEQUENCE [LARGE SCALE GENOMIC DNA]</scope>
    <source>
        <strain evidence="8 9">RCEF 264</strain>
    </source>
</reference>
<dbReference type="InterPro" id="IPR019775">
    <property type="entry name" value="WD40_repeat_CS"/>
</dbReference>
<evidence type="ECO:0000256" key="2">
    <source>
        <dbReference type="ARBA" id="ARBA00022490"/>
    </source>
</evidence>
<comment type="subcellular location">
    <subcellularLocation>
        <location evidence="1">Cytoplasm</location>
    </subcellularLocation>
</comment>
<dbReference type="GO" id="GO:0005737">
    <property type="term" value="C:cytoplasm"/>
    <property type="evidence" value="ECO:0007669"/>
    <property type="project" value="UniProtKB-SubCell"/>
</dbReference>
<proteinExistence type="inferred from homology"/>
<feature type="repeat" description="WD" evidence="6">
    <location>
        <begin position="86"/>
        <end position="127"/>
    </location>
</feature>
<feature type="compositionally biased region" description="Gly residues" evidence="7">
    <location>
        <begin position="295"/>
        <end position="309"/>
    </location>
</feature>
<dbReference type="InterPro" id="IPR015943">
    <property type="entry name" value="WD40/YVTN_repeat-like_dom_sf"/>
</dbReference>
<name>A0A167U037_9HYPO</name>
<protein>
    <submittedName>
        <fullName evidence="8">WD repeat protein</fullName>
    </submittedName>
</protein>
<evidence type="ECO:0000256" key="1">
    <source>
        <dbReference type="ARBA" id="ARBA00004496"/>
    </source>
</evidence>
<dbReference type="PROSITE" id="PS00678">
    <property type="entry name" value="WD_REPEATS_1"/>
    <property type="match status" value="1"/>
</dbReference>
<sequence length="399" mass="41009">MSFPDKPVAQLLGASGPIHAVTYSAGAGSYVLTGSSDRSIRLYNPLPTTGTACSAGGKSAGNGFVTKTSGSPAAAAIPEGRLIQTYTEHGYEVLSLACAADNARFASAGGGRSVFLWDVSTAQTLRRFSGHAGRVNCVCFAGDGDSLVLSGGFDTTVRIWDTRSGGNSTSGGKPIQTLSEARDAISALVVRGPEILAASVDGRVRCYDARTGRLTTDVVSGSVGVTSLALTRDGRSLLVGALDSRLRLLDRDNGACLRTYAAPGAWRNEELRVQSLLGGRERFVVAGDEMDPQGANGGSSSGSSSGGSGLSLPPSPASINTAPSGRVWAWDLLTGNVVATVSVPWGPPGSTSNSRAVGRDGREKERRNVTSCLSWQDGGWGEQFCVGGTSGVVTVFGPR</sequence>
<evidence type="ECO:0000256" key="3">
    <source>
        <dbReference type="ARBA" id="ARBA00022574"/>
    </source>
</evidence>
<dbReference type="PANTHER" id="PTHR22842">
    <property type="entry name" value="WD40 REPEAT PROTEIN"/>
    <property type="match status" value="1"/>
</dbReference>
<evidence type="ECO:0000256" key="4">
    <source>
        <dbReference type="ARBA" id="ARBA00022737"/>
    </source>
</evidence>
<dbReference type="PANTHER" id="PTHR22842:SF3">
    <property type="entry name" value="WD REPEAT DOMAIN-CONTAINING PROTEIN 83"/>
    <property type="match status" value="1"/>
</dbReference>
<dbReference type="EMBL" id="AZHD01000008">
    <property type="protein sequence ID" value="OAA61126.1"/>
    <property type="molecule type" value="Genomic_DNA"/>
</dbReference>
<comment type="similarity">
    <text evidence="5">Belongs to the WD repeat MORG1 family.</text>
</comment>
<keyword evidence="9" id="KW-1185">Reference proteome</keyword>
<dbReference type="Gene3D" id="2.130.10.10">
    <property type="entry name" value="YVTN repeat-like/Quinoprotein amine dehydrogenase"/>
    <property type="match status" value="1"/>
</dbReference>
<dbReference type="SUPFAM" id="SSF50978">
    <property type="entry name" value="WD40 repeat-like"/>
    <property type="match status" value="1"/>
</dbReference>
<evidence type="ECO:0000256" key="7">
    <source>
        <dbReference type="SAM" id="MobiDB-lite"/>
    </source>
</evidence>
<dbReference type="OrthoDB" id="4862039at2759"/>
<dbReference type="STRING" id="1081102.A0A167U037"/>
<keyword evidence="3 6" id="KW-0853">WD repeat</keyword>
<dbReference type="AlphaFoldDB" id="A0A167U037"/>
<feature type="compositionally biased region" description="Basic and acidic residues" evidence="7">
    <location>
        <begin position="357"/>
        <end position="367"/>
    </location>
</feature>
<dbReference type="InterPro" id="IPR036322">
    <property type="entry name" value="WD40_repeat_dom_sf"/>
</dbReference>
<dbReference type="Proteomes" id="UP000076874">
    <property type="component" value="Unassembled WGS sequence"/>
</dbReference>